<proteinExistence type="inferred from homology"/>
<reference evidence="6 7" key="1">
    <citation type="journal article" date="2019" name="Int. J. Syst. Evol. Microbiol.">
        <title>The Global Catalogue of Microorganisms (GCM) 10K type strain sequencing project: providing services to taxonomists for standard genome sequencing and annotation.</title>
        <authorList>
            <consortium name="The Broad Institute Genomics Platform"/>
            <consortium name="The Broad Institute Genome Sequencing Center for Infectious Disease"/>
            <person name="Wu L."/>
            <person name="Ma J."/>
        </authorList>
    </citation>
    <scope>NUCLEOTIDE SEQUENCE [LARGE SCALE GENOMIC DNA]</scope>
    <source>
        <strain evidence="6 7">JCM 4565</strain>
    </source>
</reference>
<dbReference type="InterPro" id="IPR036866">
    <property type="entry name" value="RibonucZ/Hydroxyglut_hydro"/>
</dbReference>
<comment type="similarity">
    <text evidence="1">Belongs to the metallo-beta-lactamase superfamily.</text>
</comment>
<keyword evidence="4" id="KW-0862">Zinc</keyword>
<protein>
    <submittedName>
        <fullName evidence="6">MBL fold metallo-hydrolase</fullName>
    </submittedName>
</protein>
<dbReference type="Pfam" id="PF00753">
    <property type="entry name" value="Lactamase_B"/>
    <property type="match status" value="1"/>
</dbReference>
<dbReference type="EMBL" id="BAAABW010000012">
    <property type="protein sequence ID" value="GAA0344314.1"/>
    <property type="molecule type" value="Genomic_DNA"/>
</dbReference>
<dbReference type="SMART" id="SM00849">
    <property type="entry name" value="Lactamase_B"/>
    <property type="match status" value="1"/>
</dbReference>
<keyword evidence="7" id="KW-1185">Reference proteome</keyword>
<dbReference type="InterPro" id="IPR001279">
    <property type="entry name" value="Metallo-B-lactamas"/>
</dbReference>
<evidence type="ECO:0000313" key="7">
    <source>
        <dbReference type="Proteomes" id="UP001500063"/>
    </source>
</evidence>
<name>A0ABN0WQM2_9ACTN</name>
<evidence type="ECO:0000256" key="3">
    <source>
        <dbReference type="ARBA" id="ARBA00022801"/>
    </source>
</evidence>
<accession>A0ABN0WQM2</accession>
<gene>
    <name evidence="6" type="ORF">GCM10010319_20610</name>
</gene>
<evidence type="ECO:0000256" key="4">
    <source>
        <dbReference type="ARBA" id="ARBA00022833"/>
    </source>
</evidence>
<dbReference type="RefSeq" id="WP_344117446.1">
    <property type="nucleotide sequence ID" value="NZ_BAAABW010000012.1"/>
</dbReference>
<dbReference type="PANTHER" id="PTHR42978:SF6">
    <property type="entry name" value="QUORUM-QUENCHING LACTONASE YTNP-RELATED"/>
    <property type="match status" value="1"/>
</dbReference>
<dbReference type="Proteomes" id="UP001500063">
    <property type="component" value="Unassembled WGS sequence"/>
</dbReference>
<sequence length="311" mass="34313">MQTITLGGVEISRVVEWHGPFSPTATVFPSATPRMWKENESWLTPDFWQPEHDALFVNVQTWVLRSEGRTVLVDTGLGNDKDRPHIPGWSRLRTDYLDRLAAVGVRPEDVDVVVNTHLHSDHVGWNTRLVDGEWVPTFPRATYVIAKADFEFCDPANGRPWRGMLGDLSVATAGGDMFEDSIAPVHRAGQAVLWEDGYRIDAALSLEPAPGHTPGSAVLRLASGTDRALFIGDLVHNPLQIAEPDCDTCLSEDQREATRSRRRILEEAADTRALVFPGHLPGHGAAEVRREGGKFAIERWAAFGPSGPEFG</sequence>
<dbReference type="Gene3D" id="3.60.15.10">
    <property type="entry name" value="Ribonuclease Z/Hydroxyacylglutathione hydrolase-like"/>
    <property type="match status" value="1"/>
</dbReference>
<comment type="caution">
    <text evidence="6">The sequence shown here is derived from an EMBL/GenBank/DDBJ whole genome shotgun (WGS) entry which is preliminary data.</text>
</comment>
<dbReference type="PANTHER" id="PTHR42978">
    <property type="entry name" value="QUORUM-QUENCHING LACTONASE YTNP-RELATED-RELATED"/>
    <property type="match status" value="1"/>
</dbReference>
<evidence type="ECO:0000256" key="2">
    <source>
        <dbReference type="ARBA" id="ARBA00022723"/>
    </source>
</evidence>
<evidence type="ECO:0000256" key="1">
    <source>
        <dbReference type="ARBA" id="ARBA00007749"/>
    </source>
</evidence>
<organism evidence="6 7">
    <name type="scientific">Streptomyces blastmyceticus</name>
    <dbReference type="NCBI Taxonomy" id="68180"/>
    <lineage>
        <taxon>Bacteria</taxon>
        <taxon>Bacillati</taxon>
        <taxon>Actinomycetota</taxon>
        <taxon>Actinomycetes</taxon>
        <taxon>Kitasatosporales</taxon>
        <taxon>Streptomycetaceae</taxon>
        <taxon>Streptomyces</taxon>
    </lineage>
</organism>
<keyword evidence="2" id="KW-0479">Metal-binding</keyword>
<dbReference type="CDD" id="cd16277">
    <property type="entry name" value="metallo-hydrolase-like_MBL-fold"/>
    <property type="match status" value="1"/>
</dbReference>
<evidence type="ECO:0000259" key="5">
    <source>
        <dbReference type="SMART" id="SM00849"/>
    </source>
</evidence>
<dbReference type="InterPro" id="IPR051013">
    <property type="entry name" value="MBL_superfamily_lactonases"/>
</dbReference>
<evidence type="ECO:0000313" key="6">
    <source>
        <dbReference type="EMBL" id="GAA0344314.1"/>
    </source>
</evidence>
<keyword evidence="3" id="KW-0378">Hydrolase</keyword>
<feature type="domain" description="Metallo-beta-lactamase" evidence="5">
    <location>
        <begin position="58"/>
        <end position="279"/>
    </location>
</feature>
<dbReference type="SUPFAM" id="SSF56281">
    <property type="entry name" value="Metallo-hydrolase/oxidoreductase"/>
    <property type="match status" value="1"/>
</dbReference>